<evidence type="ECO:0000313" key="1">
    <source>
        <dbReference type="EMBL" id="MDQ0480507.1"/>
    </source>
</evidence>
<name>A0ABU0JX74_HATLI</name>
<organism evidence="1 2">
    <name type="scientific">Hathewaya limosa</name>
    <name type="common">Clostridium limosum</name>
    <dbReference type="NCBI Taxonomy" id="1536"/>
    <lineage>
        <taxon>Bacteria</taxon>
        <taxon>Bacillati</taxon>
        <taxon>Bacillota</taxon>
        <taxon>Clostridia</taxon>
        <taxon>Eubacteriales</taxon>
        <taxon>Clostridiaceae</taxon>
        <taxon>Hathewaya</taxon>
    </lineage>
</organism>
<keyword evidence="2" id="KW-1185">Reference proteome</keyword>
<dbReference type="RefSeq" id="WP_307356525.1">
    <property type="nucleotide sequence ID" value="NZ_BAAACJ010000015.1"/>
</dbReference>
<gene>
    <name evidence="1" type="ORF">QOZ93_002255</name>
</gene>
<reference evidence="1 2" key="1">
    <citation type="submission" date="2023-07" db="EMBL/GenBank/DDBJ databases">
        <title>Genomic Encyclopedia of Type Strains, Phase IV (KMG-IV): sequencing the most valuable type-strain genomes for metagenomic binning, comparative biology and taxonomic classification.</title>
        <authorList>
            <person name="Goeker M."/>
        </authorList>
    </citation>
    <scope>NUCLEOTIDE SEQUENCE [LARGE SCALE GENOMIC DNA]</scope>
    <source>
        <strain evidence="1 2">DSM 1400</strain>
    </source>
</reference>
<dbReference type="EMBL" id="JAUSWN010000021">
    <property type="protein sequence ID" value="MDQ0480507.1"/>
    <property type="molecule type" value="Genomic_DNA"/>
</dbReference>
<comment type="caution">
    <text evidence="1">The sequence shown here is derived from an EMBL/GenBank/DDBJ whole genome shotgun (WGS) entry which is preliminary data.</text>
</comment>
<protein>
    <recommendedName>
        <fullName evidence="3">Transposase</fullName>
    </recommendedName>
</protein>
<accession>A0ABU0JX74</accession>
<proteinExistence type="predicted"/>
<evidence type="ECO:0008006" key="3">
    <source>
        <dbReference type="Google" id="ProtNLM"/>
    </source>
</evidence>
<sequence length="42" mass="4736">MLNYMTVEDESEAWCISKRRVQVLCVSGRIDGVIKQVGDGYS</sequence>
<dbReference type="Proteomes" id="UP001224418">
    <property type="component" value="Unassembled WGS sequence"/>
</dbReference>
<evidence type="ECO:0000313" key="2">
    <source>
        <dbReference type="Proteomes" id="UP001224418"/>
    </source>
</evidence>